<dbReference type="InterPro" id="IPR027417">
    <property type="entry name" value="P-loop_NTPase"/>
</dbReference>
<evidence type="ECO:0000256" key="3">
    <source>
        <dbReference type="SAM" id="Coils"/>
    </source>
</evidence>
<evidence type="ECO:0000256" key="2">
    <source>
        <dbReference type="ARBA" id="ARBA00049666"/>
    </source>
</evidence>
<evidence type="ECO:0000256" key="1">
    <source>
        <dbReference type="ARBA" id="ARBA00023054"/>
    </source>
</evidence>
<name>A0A7G9YBM8_9EURY</name>
<dbReference type="PANTHER" id="PTHR32114">
    <property type="entry name" value="ABC TRANSPORTER ABCH.3"/>
    <property type="match status" value="1"/>
</dbReference>
<keyword evidence="1 3" id="KW-0175">Coiled coil</keyword>
<protein>
    <submittedName>
        <fullName evidence="5">DNA double-strand break repair Rad50 ATPase</fullName>
    </submittedName>
</protein>
<accession>A0A7G9YBM8</accession>
<reference evidence="5" key="1">
    <citation type="submission" date="2020-06" db="EMBL/GenBank/DDBJ databases">
        <title>Unique genomic features of the anaerobic methanotrophic archaea.</title>
        <authorList>
            <person name="Chadwick G.L."/>
            <person name="Skennerton C.T."/>
            <person name="Laso-Perez R."/>
            <person name="Leu A.O."/>
            <person name="Speth D.R."/>
            <person name="Yu H."/>
            <person name="Morgan-Lang C."/>
            <person name="Hatzenpichler R."/>
            <person name="Goudeau D."/>
            <person name="Malmstrom R."/>
            <person name="Brazelton W.J."/>
            <person name="Woyke T."/>
            <person name="Hallam S.J."/>
            <person name="Tyson G.W."/>
            <person name="Wegener G."/>
            <person name="Boetius A."/>
            <person name="Orphan V."/>
        </authorList>
    </citation>
    <scope>NUCLEOTIDE SEQUENCE</scope>
</reference>
<dbReference type="Pfam" id="PF13476">
    <property type="entry name" value="AAA_23"/>
    <property type="match status" value="1"/>
</dbReference>
<proteinExistence type="inferred from homology"/>
<feature type="coiled-coil region" evidence="3">
    <location>
        <begin position="719"/>
        <end position="749"/>
    </location>
</feature>
<evidence type="ECO:0000313" key="5">
    <source>
        <dbReference type="EMBL" id="QNO45412.1"/>
    </source>
</evidence>
<feature type="domain" description="Rad50/SbcC-type AAA" evidence="4">
    <location>
        <begin position="5"/>
        <end position="367"/>
    </location>
</feature>
<dbReference type="SUPFAM" id="SSF52540">
    <property type="entry name" value="P-loop containing nucleoside triphosphate hydrolases"/>
    <property type="match status" value="1"/>
</dbReference>
<dbReference type="EMBL" id="MT631112">
    <property type="protein sequence ID" value="QNO45412.1"/>
    <property type="molecule type" value="Genomic_DNA"/>
</dbReference>
<feature type="coiled-coil region" evidence="3">
    <location>
        <begin position="212"/>
        <end position="403"/>
    </location>
</feature>
<sequence length="914" mass="105145">MWINSVELRNIKSYRDCEVPFRYGVNGISGENGAGKTTILESIGFALFDHLPYSQKDFLRRGEKAGDVRVHVVAPDELEYVIARSVKGDYRVESQVGRLAVGKVDVQDWIVENLFSGAITSADLSSIFENAVGVPQGTFTSSFLAPPRARKEVFDSILRVDEYRKAFDNLNEVSKIVKTEIVDLEKIYHEKKGSTANYTGLKERFEHEKIAVSRIKEEIAGLERDLTQLQLKKDDLGKKKELIDSTRKEVEKLERDVTELEKHLATAKKDLGEATSAKKILDETKDAKERYLESQDKLKELEGDKKKRDHLDKQRLEQENKIKRMKEELDRKKNLLKEVEDHHKELKEIEPAVKEQKELEEEIKEIEGSIRDVKQMESDIDDLKRSMKELGTLSKRLEELEREQNRIEPDVKMQEELESRKQIITGKKSAVNSEIKSIRKKKKETGETNQCPILDGVKCVAVTSFSDYFEDKLSEKKKGLDSIEGELKLIETELKELNNPVKRMEQNKSKISEIKGELKGKMDVQDKLQQRQTRMDESHKIFSERYASYVISIPDAKLAEKMEKAGEIMKTRLKELNYPDRQASKVSTLADAKIKEMDKIKIDENGIKLEESGVFEIKLGLSEFSDIDPMEKEIRKILEGCEPHYRKYLQNEKNAGKVDTYRNISDKLDREISKKASEKENRARSLDECKSVFDEREFEQTKKEHEGGNIKFNSKKTEYNMTLKNLGELEKELNDVESLIRQKGRLKEECGSKKGFLNYIEFIRTTLKDSAQIIAGKLIKNIGEEANRVYCDIINDYTQELRWTHDYAITITEHGEEKGFGQLSGGEQMSSSLAVRFALLKILSGCDVVFLDEPTQNMDEIRREKLSEQILNISGFKQIFVISHDDTFNEKYENVIKVEKIGGESRVIAGDVIS</sequence>
<dbReference type="Gene3D" id="3.40.50.300">
    <property type="entry name" value="P-loop containing nucleotide triphosphate hydrolases"/>
    <property type="match status" value="2"/>
</dbReference>
<organism evidence="5">
    <name type="scientific">Candidatus Methanogaster sp. ANME-2c ERB4</name>
    <dbReference type="NCBI Taxonomy" id="2759911"/>
    <lineage>
        <taxon>Archaea</taxon>
        <taxon>Methanobacteriati</taxon>
        <taxon>Methanobacteriota</taxon>
        <taxon>Stenosarchaea group</taxon>
        <taxon>Methanomicrobia</taxon>
        <taxon>Methanosarcinales</taxon>
        <taxon>ANME-2 cluster</taxon>
        <taxon>Candidatus Methanogasteraceae</taxon>
        <taxon>Candidatus Methanogaster</taxon>
    </lineage>
</organism>
<dbReference type="AlphaFoldDB" id="A0A7G9YBM8"/>
<gene>
    <name evidence="5" type="ORF">NGOPAPKK_00002</name>
</gene>
<comment type="similarity">
    <text evidence="2">Belongs to the Sph1/Sph2 family.</text>
</comment>
<evidence type="ECO:0000259" key="4">
    <source>
        <dbReference type="Pfam" id="PF13476"/>
    </source>
</evidence>
<dbReference type="PANTHER" id="PTHR32114:SF2">
    <property type="entry name" value="ABC TRANSPORTER ABCH.3"/>
    <property type="match status" value="1"/>
</dbReference>
<dbReference type="InterPro" id="IPR038729">
    <property type="entry name" value="Rad50/SbcC_AAA"/>
</dbReference>